<accession>A0A5J4VHJ3</accession>
<organism evidence="1 2">
    <name type="scientific">Streblomastix strix</name>
    <dbReference type="NCBI Taxonomy" id="222440"/>
    <lineage>
        <taxon>Eukaryota</taxon>
        <taxon>Metamonada</taxon>
        <taxon>Preaxostyla</taxon>
        <taxon>Oxymonadida</taxon>
        <taxon>Streblomastigidae</taxon>
        <taxon>Streblomastix</taxon>
    </lineage>
</organism>
<proteinExistence type="predicted"/>
<gene>
    <name evidence="1" type="ORF">EZS28_022480</name>
</gene>
<sequence>MGCTADLITKIIIEQIAESGLKNLMCSITLVTLSIKNYVVTEVTVNMSGYKATDECLQRVREYFDNRQLVVRAQRIEAWPFPINSTTTAIRTSQNILLSHVTDLSLLIPKDVRATTFYENSQNYNMQVTTYSRNFPDMPMNTLDQQFFQMQLNASNLDLLFEATDEFEDALISPKNTVSRRLNLNIDLISFMITLQCKKNNNGALTFDGLDTQNQNLSEELYEAPIYQGERDCYYNVDLMGQRPPPQILSTIYNTFWLFGLAIGDSCVYDVNKTFDEVRSEIKGQK</sequence>
<dbReference type="AlphaFoldDB" id="A0A5J4VHJ3"/>
<reference evidence="1 2" key="1">
    <citation type="submission" date="2019-03" db="EMBL/GenBank/DDBJ databases">
        <title>Single cell metagenomics reveals metabolic interactions within the superorganism composed of flagellate Streblomastix strix and complex community of Bacteroidetes bacteria on its surface.</title>
        <authorList>
            <person name="Treitli S.C."/>
            <person name="Kolisko M."/>
            <person name="Husnik F."/>
            <person name="Keeling P."/>
            <person name="Hampl V."/>
        </authorList>
    </citation>
    <scope>NUCLEOTIDE SEQUENCE [LARGE SCALE GENOMIC DNA]</scope>
    <source>
        <strain evidence="1">ST1C</strain>
    </source>
</reference>
<evidence type="ECO:0000313" key="1">
    <source>
        <dbReference type="EMBL" id="KAA6381992.1"/>
    </source>
</evidence>
<dbReference type="EMBL" id="SNRW01007019">
    <property type="protein sequence ID" value="KAA6381992.1"/>
    <property type="molecule type" value="Genomic_DNA"/>
</dbReference>
<protein>
    <submittedName>
        <fullName evidence="1">Uncharacterized protein</fullName>
    </submittedName>
</protein>
<dbReference type="OrthoDB" id="10500762at2759"/>
<name>A0A5J4VHJ3_9EUKA</name>
<evidence type="ECO:0000313" key="2">
    <source>
        <dbReference type="Proteomes" id="UP000324800"/>
    </source>
</evidence>
<dbReference type="Proteomes" id="UP000324800">
    <property type="component" value="Unassembled WGS sequence"/>
</dbReference>
<comment type="caution">
    <text evidence="1">The sequence shown here is derived from an EMBL/GenBank/DDBJ whole genome shotgun (WGS) entry which is preliminary data.</text>
</comment>